<protein>
    <submittedName>
        <fullName evidence="3">Uncharacterized protein</fullName>
    </submittedName>
</protein>
<keyword evidence="4" id="KW-1185">Reference proteome</keyword>
<evidence type="ECO:0000313" key="4">
    <source>
        <dbReference type="Proteomes" id="UP000622245"/>
    </source>
</evidence>
<keyword evidence="2" id="KW-0472">Membrane</keyword>
<keyword evidence="2" id="KW-1133">Transmembrane helix</keyword>
<feature type="transmembrane region" description="Helical" evidence="2">
    <location>
        <begin position="34"/>
        <end position="55"/>
    </location>
</feature>
<organism evidence="3 4">
    <name type="scientific">Micromonospora tarensis</name>
    <dbReference type="NCBI Taxonomy" id="2806100"/>
    <lineage>
        <taxon>Bacteria</taxon>
        <taxon>Bacillati</taxon>
        <taxon>Actinomycetota</taxon>
        <taxon>Actinomycetes</taxon>
        <taxon>Micromonosporales</taxon>
        <taxon>Micromonosporaceae</taxon>
        <taxon>Micromonospora</taxon>
    </lineage>
</organism>
<feature type="compositionally biased region" description="Basic residues" evidence="1">
    <location>
        <begin position="1"/>
        <end position="13"/>
    </location>
</feature>
<dbReference type="Proteomes" id="UP000622245">
    <property type="component" value="Unassembled WGS sequence"/>
</dbReference>
<evidence type="ECO:0000256" key="1">
    <source>
        <dbReference type="SAM" id="MobiDB-lite"/>
    </source>
</evidence>
<dbReference type="EMBL" id="JAEVHL010000049">
    <property type="protein sequence ID" value="MBM0276272.1"/>
    <property type="molecule type" value="Genomic_DNA"/>
</dbReference>
<feature type="region of interest" description="Disordered" evidence="1">
    <location>
        <begin position="274"/>
        <end position="333"/>
    </location>
</feature>
<proteinExistence type="predicted"/>
<dbReference type="RefSeq" id="WP_203148707.1">
    <property type="nucleotide sequence ID" value="NZ_JAEVHL010000049.1"/>
</dbReference>
<sequence length="333" mass="36171">MSARNRRPRRRKVPAPAPSPTAAPVALWKRPVTWLLTIVVGAVGTWIGAVILSMINQWKPANELAEELAGRGPLVVLDVRHIPYPQEGALGYAYPADADLARLDSARPKDPAVEAGAVDIERSTWEITLVGTRDEAVEAVDLRPVLVEPCSAPIGGILEPNESQGASDKVVLVTHVDRPNPRMLLVEDQSDKQAETPFFATHKITLPKGEKNVIQVRALSAEQHCRWRLEVDYLADGKRQTTVVSAPGDKPFEVTGRVDDSAYSWVYLSPIHDCRPRTAPRPTGSASPAPSTRRCCATSAPAPTESRSPAGRAGACRANRRRGAPTRGPRPQR</sequence>
<keyword evidence="2" id="KW-0812">Transmembrane</keyword>
<evidence type="ECO:0000313" key="3">
    <source>
        <dbReference type="EMBL" id="MBM0276272.1"/>
    </source>
</evidence>
<feature type="compositionally biased region" description="Basic residues" evidence="1">
    <location>
        <begin position="318"/>
        <end position="333"/>
    </location>
</feature>
<comment type="caution">
    <text evidence="3">The sequence shown here is derived from an EMBL/GenBank/DDBJ whole genome shotgun (WGS) entry which is preliminary data.</text>
</comment>
<feature type="region of interest" description="Disordered" evidence="1">
    <location>
        <begin position="1"/>
        <end position="22"/>
    </location>
</feature>
<accession>A0ABS1YFY1</accession>
<name>A0ABS1YFY1_9ACTN</name>
<evidence type="ECO:0000256" key="2">
    <source>
        <dbReference type="SAM" id="Phobius"/>
    </source>
</evidence>
<reference evidence="3 4" key="1">
    <citation type="submission" date="2021-01" db="EMBL/GenBank/DDBJ databases">
        <title>Draft genome sequence of Micromonospora sp. strain STR1s_6.</title>
        <authorList>
            <person name="Karlyshev A."/>
            <person name="Jawad R."/>
        </authorList>
    </citation>
    <scope>NUCLEOTIDE SEQUENCE [LARGE SCALE GENOMIC DNA]</scope>
    <source>
        <strain evidence="3 4">STR1S-6</strain>
    </source>
</reference>
<gene>
    <name evidence="3" type="ORF">JM949_12895</name>
</gene>